<dbReference type="AlphaFoldDB" id="A0A0J9XZX5"/>
<dbReference type="WormBase" id="Bm14258">
    <property type="protein sequence ID" value="BM29338"/>
    <property type="gene ID" value="WBGene00234519"/>
</dbReference>
<dbReference type="EMBL" id="CAAKNF010000192">
    <property type="protein sequence ID" value="VIO90802.1"/>
    <property type="molecule type" value="Genomic_DNA"/>
</dbReference>
<accession>A0A4E9F4C6</accession>
<evidence type="ECO:0000313" key="4">
    <source>
        <dbReference type="WBParaSite" id="Bm14258.1"/>
    </source>
</evidence>
<reference evidence="2" key="3">
    <citation type="submission" date="2019-04" db="EMBL/GenBank/DDBJ databases">
        <authorList>
            <person name="Howe K."/>
            <person name="Paulini M."/>
            <person name="Williams G."/>
        </authorList>
    </citation>
    <scope>NUCLEOTIDE SEQUENCE [LARGE SCALE GENOMIC DNA]</scope>
    <source>
        <strain evidence="2">FR3</strain>
    </source>
</reference>
<dbReference type="WBParaSite" id="Bm14258.1">
    <property type="protein sequence ID" value="Bm14258.1"/>
    <property type="gene ID" value="WBGene00234519"/>
</dbReference>
<name>A0A0J9XZX5_BRUMA</name>
<dbReference type="Proteomes" id="UP000006672">
    <property type="component" value="Unassembled WGS sequence"/>
</dbReference>
<keyword evidence="3" id="KW-1185">Reference proteome</keyword>
<evidence type="ECO:0000313" key="1">
    <source>
        <dbReference type="EMBL" id="CDP99328.1"/>
    </source>
</evidence>
<evidence type="ECO:0000313" key="3">
    <source>
        <dbReference type="Proteomes" id="UP000006672"/>
    </source>
</evidence>
<dbReference type="CTD" id="66058021"/>
<dbReference type="KEGG" id="bmy:BM_BM14258"/>
<evidence type="ECO:0000313" key="5">
    <source>
        <dbReference type="WormBase" id="Bm14258"/>
    </source>
</evidence>
<reference evidence="4" key="4">
    <citation type="submission" date="2019-12" db="UniProtKB">
        <authorList>
            <consortium name="WormBaseParasite"/>
        </authorList>
    </citation>
    <scope>IDENTIFICATION</scope>
</reference>
<organism evidence="1">
    <name type="scientific">Brugia malayi</name>
    <name type="common">Filarial nematode worm</name>
    <dbReference type="NCBI Taxonomy" id="6279"/>
    <lineage>
        <taxon>Eukaryota</taxon>
        <taxon>Metazoa</taxon>
        <taxon>Ecdysozoa</taxon>
        <taxon>Nematoda</taxon>
        <taxon>Chromadorea</taxon>
        <taxon>Rhabditida</taxon>
        <taxon>Spirurina</taxon>
        <taxon>Spiruromorpha</taxon>
        <taxon>Filarioidea</taxon>
        <taxon>Onchocercidae</taxon>
        <taxon>Brugia</taxon>
    </lineage>
</organism>
<evidence type="ECO:0000313" key="2">
    <source>
        <dbReference type="EMBL" id="VIO90802.1"/>
    </source>
</evidence>
<reference evidence="1 3" key="1">
    <citation type="journal article" date="2007" name="Science">
        <title>Draft genome of the filarial nematode parasite Brugia malayi.</title>
        <authorList>
            <person name="Ghedin E."/>
            <person name="Wang S."/>
            <person name="Spiro D."/>
            <person name="Caler E."/>
            <person name="Zhao Q."/>
            <person name="Crabtree J."/>
            <person name="Allen J.E."/>
            <person name="Delcher A.L."/>
            <person name="Guiliano D.B."/>
            <person name="Miranda-Saavedra D."/>
            <person name="Angiuoli S.V."/>
            <person name="Creasy T."/>
            <person name="Amedeo P."/>
            <person name="Haas B."/>
            <person name="El-Sayed N.M."/>
            <person name="Wortman J.R."/>
            <person name="Feldblyum T."/>
            <person name="Tallon L."/>
            <person name="Schatz M."/>
            <person name="Shumway M."/>
            <person name="Koo H."/>
            <person name="Salzberg S.L."/>
            <person name="Schobel S."/>
            <person name="Pertea M."/>
            <person name="Pop M."/>
            <person name="White O."/>
            <person name="Barton G.J."/>
            <person name="Carlow C.K."/>
            <person name="Crawford M.J."/>
            <person name="Daub J."/>
            <person name="Dimmic M.W."/>
            <person name="Estes C.F."/>
            <person name="Foster J.M."/>
            <person name="Ganatra M."/>
            <person name="Gregory W.F."/>
            <person name="Johnson N.M."/>
            <person name="Jin J."/>
            <person name="Komuniecki R."/>
            <person name="Korf I."/>
            <person name="Kumar S."/>
            <person name="Laney S."/>
            <person name="Li B.W."/>
            <person name="Li W."/>
            <person name="Lindblom T.H."/>
            <person name="Lustigman S."/>
            <person name="Ma D."/>
            <person name="Maina C.V."/>
            <person name="Martin D.M."/>
            <person name="McCarter J.P."/>
            <person name="McReynolds L."/>
            <person name="Mitreva M."/>
            <person name="Nutman T.B."/>
            <person name="Parkinson J."/>
            <person name="Peregrin-Alvarez J.M."/>
            <person name="Poole C."/>
            <person name="Ren Q."/>
            <person name="Saunders L."/>
            <person name="Sluder A.E."/>
            <person name="Smith K."/>
            <person name="Stanke M."/>
            <person name="Unnasch T.R."/>
            <person name="Ware J."/>
            <person name="Wei A.D."/>
            <person name="Weil G."/>
            <person name="Williams D.J."/>
            <person name="Zhang Y."/>
            <person name="Williams S.A."/>
            <person name="Fraser-Liggett C."/>
            <person name="Slatko B."/>
            <person name="Blaxter M.L."/>
            <person name="Scott A.L."/>
        </authorList>
    </citation>
    <scope>NUCLEOTIDE SEQUENCE</scope>
    <source>
        <strain evidence="1 3">FR3</strain>
    </source>
</reference>
<dbReference type="GeneID" id="66058021"/>
<sequence>MIDYQRLSSLIIYIAIENIFEYSMQLFHSLQLVVYCNLYDVK</sequence>
<proteinExistence type="predicted"/>
<accession>A0A0J9XZX5</accession>
<protein>
    <submittedName>
        <fullName evidence="1 4">Bm14258</fullName>
    </submittedName>
</protein>
<reference evidence="1" key="2">
    <citation type="submission" date="2012-12" db="EMBL/GenBank/DDBJ databases">
        <authorList>
            <person name="Gao Y.W."/>
            <person name="Fan S.T."/>
            <person name="Sun H.T."/>
            <person name="Wang Z."/>
            <person name="Gao X.L."/>
            <person name="Li Y.G."/>
            <person name="Wang T.C."/>
            <person name="Zhang K."/>
            <person name="Xu W.W."/>
            <person name="Yu Z.J."/>
            <person name="Xia X.Z."/>
        </authorList>
    </citation>
    <scope>NUCLEOTIDE SEQUENCE</scope>
    <source>
        <strain evidence="1">FR3</strain>
    </source>
</reference>
<dbReference type="EMBL" id="LN857008">
    <property type="protein sequence ID" value="CDP99328.1"/>
    <property type="molecule type" value="Genomic_DNA"/>
</dbReference>
<dbReference type="RefSeq" id="XP_042932513.1">
    <property type="nucleotide sequence ID" value="XM_043076579.1"/>
</dbReference>
<gene>
    <name evidence="1 4 5" type="ORF">Bm14258</name>
    <name evidence="2" type="ORF">BM_BM14258</name>
    <name evidence="1" type="ORF">BM_Bm14258</name>
</gene>